<proteinExistence type="predicted"/>
<protein>
    <submittedName>
        <fullName evidence="1">AbrB family transcriptional regulator</fullName>
    </submittedName>
</protein>
<dbReference type="Proteomes" id="UP000018522">
    <property type="component" value="Chromosome"/>
</dbReference>
<organism evidence="1 2">
    <name type="scientific">Lactobacillus johnsonii N6.2</name>
    <dbReference type="NCBI Taxonomy" id="1408186"/>
    <lineage>
        <taxon>Bacteria</taxon>
        <taxon>Bacillati</taxon>
        <taxon>Bacillota</taxon>
        <taxon>Bacilli</taxon>
        <taxon>Lactobacillales</taxon>
        <taxon>Lactobacillaceae</taxon>
        <taxon>Lactobacillus</taxon>
    </lineage>
</organism>
<dbReference type="AlphaFoldDB" id="A0A7D9N695"/>
<evidence type="ECO:0000313" key="1">
    <source>
        <dbReference type="EMBL" id="AHA97283.1"/>
    </source>
</evidence>
<dbReference type="EMBL" id="CP006811">
    <property type="protein sequence ID" value="AHA97283.1"/>
    <property type="molecule type" value="Genomic_DNA"/>
</dbReference>
<reference evidence="1 2" key="1">
    <citation type="journal article" date="2014" name="Genome Announc.">
        <title>Complete Genome Sequences of Lactobacillus johnsonii Strain N6.2 and Lactobacillus reuteri Strain TD1.</title>
        <authorList>
            <person name="Leonard M.T."/>
            <person name="Valladares R.B."/>
            <person name="Ardissone A."/>
            <person name="Gonzalez C.F."/>
            <person name="Lorca G.L."/>
            <person name="Triplett E.W."/>
        </authorList>
    </citation>
    <scope>NUCLEOTIDE SEQUENCE [LARGE SCALE GENOMIC DNA]</scope>
    <source>
        <strain evidence="1 2">N6.2</strain>
    </source>
</reference>
<dbReference type="KEGG" id="ljn:T285_04365"/>
<gene>
    <name evidence="1" type="ORF">T285_04365</name>
</gene>
<evidence type="ECO:0000313" key="2">
    <source>
        <dbReference type="Proteomes" id="UP000018522"/>
    </source>
</evidence>
<dbReference type="RefSeq" id="WP_023599544.1">
    <property type="nucleotide sequence ID" value="NC_022909.1"/>
</dbReference>
<sequence>MDYPKVLDLEKGPKVYFELKDSENLVKKLPTALDWENLIFELPEEKVKIDKNGNYDPKKSPNFHDWMVNG</sequence>
<name>A0A7D9N695_LACJH</name>
<accession>A0A7D9N695</accession>